<dbReference type="GO" id="GO:0003755">
    <property type="term" value="F:peptidyl-prolyl cis-trans isomerase activity"/>
    <property type="evidence" value="ECO:0007669"/>
    <property type="project" value="UniProtKB-EC"/>
</dbReference>
<evidence type="ECO:0000256" key="5">
    <source>
        <dbReference type="PROSITE-ProRule" id="PRU00339"/>
    </source>
</evidence>
<evidence type="ECO:0000313" key="6">
    <source>
        <dbReference type="EMBL" id="GAT95371.1"/>
    </source>
</evidence>
<proteinExistence type="predicted"/>
<dbReference type="OMA" id="NEIQFVI"/>
<protein>
    <recommendedName>
        <fullName evidence="2">peptidylprolyl isomerase</fullName>
        <ecNumber evidence="2">5.2.1.8</ecNumber>
    </recommendedName>
</protein>
<dbReference type="InterPro" id="IPR046357">
    <property type="entry name" value="PPIase_dom_sf"/>
</dbReference>
<organism evidence="6 7">
    <name type="scientific">Entamoeba histolytica</name>
    <dbReference type="NCBI Taxonomy" id="5759"/>
    <lineage>
        <taxon>Eukaryota</taxon>
        <taxon>Amoebozoa</taxon>
        <taxon>Evosea</taxon>
        <taxon>Archamoebae</taxon>
        <taxon>Mastigamoebida</taxon>
        <taxon>Entamoebidae</taxon>
        <taxon>Entamoeba</taxon>
    </lineage>
</organism>
<dbReference type="InterPro" id="IPR011990">
    <property type="entry name" value="TPR-like_helical_dom_sf"/>
</dbReference>
<sequence length="252" mass="29448">MMEIQCIEESKGQIISEGMEIKIHYSIQSSLTKEENEVQFVIGEGSILPFIEKFVINKRIGEKYQIITKGKEIFGEEGFGERIKSEEEVKVIIKILEGKEIKKPKEFEESIKEIIKTKEKGKEKINKKEYKEAIELYQECAAELHNLIDNINYQKYNEEIKKQLSLIHSNMALCWLKLENWNETKQQSEEVLKFDPTNVKALYRIGVVLNKKEQYSLALNYLKKAMTLAEQDGLIRKEYNFAANNINKTTKK</sequence>
<comment type="caution">
    <text evidence="6">The sequence shown here is derived from an EMBL/GenBank/DDBJ whole genome shotgun (WGS) entry which is preliminary data.</text>
</comment>
<dbReference type="EMBL" id="BDEQ01000001">
    <property type="protein sequence ID" value="GAT95371.1"/>
    <property type="molecule type" value="Genomic_DNA"/>
</dbReference>
<reference evidence="6 7" key="1">
    <citation type="submission" date="2016-05" db="EMBL/GenBank/DDBJ databases">
        <title>First whole genome sequencing of Entamoeba histolytica HM1:IMSS-clone-6.</title>
        <authorList>
            <person name="Mukherjee Avik.K."/>
            <person name="Izumyama S."/>
            <person name="Nakada-Tsukui K."/>
            <person name="Nozaki T."/>
        </authorList>
    </citation>
    <scope>NUCLEOTIDE SEQUENCE [LARGE SCALE GENOMIC DNA]</scope>
    <source>
        <strain evidence="6 7">HM1:IMSS clone 6</strain>
    </source>
</reference>
<name>A0A5K1VQM3_ENTHI</name>
<dbReference type="PANTHER" id="PTHR46512:SF9">
    <property type="entry name" value="PEPTIDYLPROLYL ISOMERASE"/>
    <property type="match status" value="1"/>
</dbReference>
<dbReference type="PANTHER" id="PTHR46512">
    <property type="entry name" value="PEPTIDYLPROLYL ISOMERASE"/>
    <property type="match status" value="1"/>
</dbReference>
<evidence type="ECO:0000256" key="4">
    <source>
        <dbReference type="ARBA" id="ARBA00023235"/>
    </source>
</evidence>
<keyword evidence="3" id="KW-0697">Rotamase</keyword>
<dbReference type="Gene3D" id="3.10.50.40">
    <property type="match status" value="1"/>
</dbReference>
<accession>A0A5K1VQM3</accession>
<dbReference type="VEuPathDB" id="AmoebaDB:EHI_180160"/>
<dbReference type="EC" id="5.2.1.8" evidence="2"/>
<dbReference type="AlphaFoldDB" id="A0A5K1VQM3"/>
<keyword evidence="4 6" id="KW-0413">Isomerase</keyword>
<dbReference type="InterPro" id="IPR050754">
    <property type="entry name" value="FKBP4/5/8-like"/>
</dbReference>
<gene>
    <name evidence="6" type="ORF">CL6EHI_180160</name>
</gene>
<dbReference type="Gene3D" id="1.25.40.10">
    <property type="entry name" value="Tetratricopeptide repeat domain"/>
    <property type="match status" value="1"/>
</dbReference>
<dbReference type="VEuPathDB" id="AmoebaDB:EHI7A_007720"/>
<keyword evidence="5" id="KW-0802">TPR repeat</keyword>
<evidence type="ECO:0000256" key="3">
    <source>
        <dbReference type="ARBA" id="ARBA00023110"/>
    </source>
</evidence>
<evidence type="ECO:0000256" key="2">
    <source>
        <dbReference type="ARBA" id="ARBA00013194"/>
    </source>
</evidence>
<dbReference type="VEuPathDB" id="AmoebaDB:KM1_157850"/>
<dbReference type="VEuPathDB" id="AmoebaDB:EHI5A_018970"/>
<evidence type="ECO:0000313" key="7">
    <source>
        <dbReference type="Proteomes" id="UP000078387"/>
    </source>
</evidence>
<dbReference type="InterPro" id="IPR019734">
    <property type="entry name" value="TPR_rpt"/>
</dbReference>
<feature type="repeat" description="TPR" evidence="5">
    <location>
        <begin position="199"/>
        <end position="232"/>
    </location>
</feature>
<comment type="catalytic activity">
    <reaction evidence="1">
        <text>[protein]-peptidylproline (omega=180) = [protein]-peptidylproline (omega=0)</text>
        <dbReference type="Rhea" id="RHEA:16237"/>
        <dbReference type="Rhea" id="RHEA-COMP:10747"/>
        <dbReference type="Rhea" id="RHEA-COMP:10748"/>
        <dbReference type="ChEBI" id="CHEBI:83833"/>
        <dbReference type="ChEBI" id="CHEBI:83834"/>
        <dbReference type="EC" id="5.2.1.8"/>
    </reaction>
</comment>
<dbReference type="PROSITE" id="PS50005">
    <property type="entry name" value="TPR"/>
    <property type="match status" value="1"/>
</dbReference>
<evidence type="ECO:0000256" key="1">
    <source>
        <dbReference type="ARBA" id="ARBA00000971"/>
    </source>
</evidence>
<dbReference type="SUPFAM" id="SSF54534">
    <property type="entry name" value="FKBP-like"/>
    <property type="match status" value="1"/>
</dbReference>
<dbReference type="SMART" id="SM00028">
    <property type="entry name" value="TPR"/>
    <property type="match status" value="3"/>
</dbReference>
<dbReference type="Proteomes" id="UP000078387">
    <property type="component" value="Unassembled WGS sequence"/>
</dbReference>
<dbReference type="SUPFAM" id="SSF48452">
    <property type="entry name" value="TPR-like"/>
    <property type="match status" value="1"/>
</dbReference>